<dbReference type="Proteomes" id="UP000796880">
    <property type="component" value="Unassembled WGS sequence"/>
</dbReference>
<feature type="compositionally biased region" description="Gly residues" evidence="2">
    <location>
        <begin position="128"/>
        <end position="137"/>
    </location>
</feature>
<feature type="compositionally biased region" description="Polar residues" evidence="2">
    <location>
        <begin position="490"/>
        <end position="507"/>
    </location>
</feature>
<evidence type="ECO:0000256" key="2">
    <source>
        <dbReference type="SAM" id="MobiDB-lite"/>
    </source>
</evidence>
<accession>A0A8K0GTT8</accession>
<dbReference type="PANTHER" id="PTHR34466">
    <property type="entry name" value="OS11G0129800 PROTEIN"/>
    <property type="match status" value="1"/>
</dbReference>
<dbReference type="EMBL" id="VOIH02000009">
    <property type="protein sequence ID" value="KAF3436828.1"/>
    <property type="molecule type" value="Genomic_DNA"/>
</dbReference>
<evidence type="ECO:0000256" key="1">
    <source>
        <dbReference type="SAM" id="Coils"/>
    </source>
</evidence>
<feature type="compositionally biased region" description="Polar residues" evidence="2">
    <location>
        <begin position="97"/>
        <end position="106"/>
    </location>
</feature>
<feature type="region of interest" description="Disordered" evidence="2">
    <location>
        <begin position="94"/>
        <end position="238"/>
    </location>
</feature>
<organism evidence="3 4">
    <name type="scientific">Rhamnella rubrinervis</name>
    <dbReference type="NCBI Taxonomy" id="2594499"/>
    <lineage>
        <taxon>Eukaryota</taxon>
        <taxon>Viridiplantae</taxon>
        <taxon>Streptophyta</taxon>
        <taxon>Embryophyta</taxon>
        <taxon>Tracheophyta</taxon>
        <taxon>Spermatophyta</taxon>
        <taxon>Magnoliopsida</taxon>
        <taxon>eudicotyledons</taxon>
        <taxon>Gunneridae</taxon>
        <taxon>Pentapetalae</taxon>
        <taxon>rosids</taxon>
        <taxon>fabids</taxon>
        <taxon>Rosales</taxon>
        <taxon>Rhamnaceae</taxon>
        <taxon>rhamnoid group</taxon>
        <taxon>Rhamneae</taxon>
        <taxon>Rhamnella</taxon>
    </lineage>
</organism>
<feature type="region of interest" description="Disordered" evidence="2">
    <location>
        <begin position="1"/>
        <end position="62"/>
    </location>
</feature>
<feature type="compositionally biased region" description="Low complexity" evidence="2">
    <location>
        <begin position="161"/>
        <end position="170"/>
    </location>
</feature>
<feature type="region of interest" description="Disordered" evidence="2">
    <location>
        <begin position="489"/>
        <end position="516"/>
    </location>
</feature>
<gene>
    <name evidence="3" type="ORF">FNV43_RR19581</name>
</gene>
<reference evidence="3" key="1">
    <citation type="submission" date="2020-03" db="EMBL/GenBank/DDBJ databases">
        <title>A high-quality chromosome-level genome assembly of a woody plant with both climbing and erect habits, Rhamnella rubrinervis.</title>
        <authorList>
            <person name="Lu Z."/>
            <person name="Yang Y."/>
            <person name="Zhu X."/>
            <person name="Sun Y."/>
        </authorList>
    </citation>
    <scope>NUCLEOTIDE SEQUENCE</scope>
    <source>
        <strain evidence="3">BYM</strain>
        <tissue evidence="3">Leaf</tissue>
    </source>
</reference>
<feature type="compositionally biased region" description="Low complexity" evidence="2">
    <location>
        <begin position="108"/>
        <end position="122"/>
    </location>
</feature>
<feature type="compositionally biased region" description="Polar residues" evidence="2">
    <location>
        <begin position="1"/>
        <end position="25"/>
    </location>
</feature>
<dbReference type="PANTHER" id="PTHR34466:SF1">
    <property type="entry name" value="OS06G0609800 PROTEIN"/>
    <property type="match status" value="1"/>
</dbReference>
<feature type="compositionally biased region" description="Basic residues" evidence="2">
    <location>
        <begin position="32"/>
        <end position="45"/>
    </location>
</feature>
<feature type="region of interest" description="Disordered" evidence="2">
    <location>
        <begin position="367"/>
        <end position="391"/>
    </location>
</feature>
<evidence type="ECO:0000313" key="3">
    <source>
        <dbReference type="EMBL" id="KAF3436828.1"/>
    </source>
</evidence>
<sequence length="586" mass="64818">MASSAFKSTTKRTSIGPSSATVDDTASSNRNSAHRRSRSLSRFSRRLPEPAVGDFDEVSAPRGKFVNTVRGSGFPEISLDDLAIEFFGSGDRGRLASRNSQASPASGASVAQRRGRSVSRQGSKLHPSGGGGDGRGSGSNNSHGGRVASESSGNSRRRRSVSVVRYQVSDSESDLDHTQNGSDANTKSFSSGNNQTRLSHKPTVSNHRQGMRKSLSQKDLKSCDGYSSQSSVLTDDEGRDAHFSKNGIEKTIRAVYAKTKAEHPTSDDMNTGFYEVMRKELRNAVEEIRTELEHTMRKKESTVPANGDCLIGNSSDVLKAVSSIRQNYSTKLEQSEKRKQDLLSEIVLEEQRSRELSKIVKELLPDRKSNIHAEKPSHPRRRSTDRSRMSKRLTEEAEKYIEDFISNVEDTDISSLDGERSDTSSSLGGMTKMEISQSPATTVRLPVEMDGVVLPWLQWETSNEVSPLPFKNKMDQPVTPKTISWDDAQEVSSAQDRSNLSASSRGSWSPGIVDSQPRNIAEGIGSKLGELGHYRRQSQTEGSKAANFDMEEYLKLQRNEEIVFERFRQQQRINSGSLLLCTQMFF</sequence>
<evidence type="ECO:0000313" key="4">
    <source>
        <dbReference type="Proteomes" id="UP000796880"/>
    </source>
</evidence>
<dbReference type="AlphaFoldDB" id="A0A8K0GTT8"/>
<dbReference type="OrthoDB" id="1911931at2759"/>
<name>A0A8K0GTT8_9ROSA</name>
<feature type="coiled-coil region" evidence="1">
    <location>
        <begin position="325"/>
        <end position="352"/>
    </location>
</feature>
<feature type="compositionally biased region" description="Low complexity" evidence="2">
    <location>
        <begin position="138"/>
        <end position="154"/>
    </location>
</feature>
<keyword evidence="1" id="KW-0175">Coiled coil</keyword>
<comment type="caution">
    <text evidence="3">The sequence shown here is derived from an EMBL/GenBank/DDBJ whole genome shotgun (WGS) entry which is preliminary data.</text>
</comment>
<keyword evidence="4" id="KW-1185">Reference proteome</keyword>
<feature type="compositionally biased region" description="Polar residues" evidence="2">
    <location>
        <begin position="178"/>
        <end position="208"/>
    </location>
</feature>
<protein>
    <submittedName>
        <fullName evidence="3">Uncharacterized protein</fullName>
    </submittedName>
</protein>
<proteinExistence type="predicted"/>